<protein>
    <submittedName>
        <fullName evidence="1">Uncharacterized protein</fullName>
    </submittedName>
</protein>
<evidence type="ECO:0000313" key="1">
    <source>
        <dbReference type="EMBL" id="JAD75332.1"/>
    </source>
</evidence>
<reference evidence="1" key="2">
    <citation type="journal article" date="2015" name="Data Brief">
        <title>Shoot transcriptome of the giant reed, Arundo donax.</title>
        <authorList>
            <person name="Barrero R.A."/>
            <person name="Guerrero F.D."/>
            <person name="Moolhuijzen P."/>
            <person name="Goolsby J.A."/>
            <person name="Tidwell J."/>
            <person name="Bellgard S.E."/>
            <person name="Bellgard M.I."/>
        </authorList>
    </citation>
    <scope>NUCLEOTIDE SEQUENCE</scope>
    <source>
        <tissue evidence="1">Shoot tissue taken approximately 20 cm above the soil surface</tissue>
    </source>
</reference>
<proteinExistence type="predicted"/>
<accession>A0A0A9CUZ8</accession>
<sequence length="59" mass="6663">MLLGLRKVLHTSLYSDPKINESPVTTSSLCSLAKVHLRVSAWFILALTEFIAYNLCHFL</sequence>
<name>A0A0A9CUZ8_ARUDO</name>
<organism evidence="1">
    <name type="scientific">Arundo donax</name>
    <name type="common">Giant reed</name>
    <name type="synonym">Donax arundinaceus</name>
    <dbReference type="NCBI Taxonomy" id="35708"/>
    <lineage>
        <taxon>Eukaryota</taxon>
        <taxon>Viridiplantae</taxon>
        <taxon>Streptophyta</taxon>
        <taxon>Embryophyta</taxon>
        <taxon>Tracheophyta</taxon>
        <taxon>Spermatophyta</taxon>
        <taxon>Magnoliopsida</taxon>
        <taxon>Liliopsida</taxon>
        <taxon>Poales</taxon>
        <taxon>Poaceae</taxon>
        <taxon>PACMAD clade</taxon>
        <taxon>Arundinoideae</taxon>
        <taxon>Arundineae</taxon>
        <taxon>Arundo</taxon>
    </lineage>
</organism>
<dbReference type="EMBL" id="GBRH01222563">
    <property type="protein sequence ID" value="JAD75332.1"/>
    <property type="molecule type" value="Transcribed_RNA"/>
</dbReference>
<reference evidence="1" key="1">
    <citation type="submission" date="2014-09" db="EMBL/GenBank/DDBJ databases">
        <authorList>
            <person name="Magalhaes I.L.F."/>
            <person name="Oliveira U."/>
            <person name="Santos F.R."/>
            <person name="Vidigal T.H.D.A."/>
            <person name="Brescovit A.D."/>
            <person name="Santos A.J."/>
        </authorList>
    </citation>
    <scope>NUCLEOTIDE SEQUENCE</scope>
    <source>
        <tissue evidence="1">Shoot tissue taken approximately 20 cm above the soil surface</tissue>
    </source>
</reference>
<dbReference type="AlphaFoldDB" id="A0A0A9CUZ8"/>